<accession>A0A2S7WWD5</accession>
<dbReference type="EMBL" id="MSCM01000001">
    <property type="protein sequence ID" value="PQJ81905.1"/>
    <property type="molecule type" value="Genomic_DNA"/>
</dbReference>
<dbReference type="OrthoDB" id="9803532at2"/>
<dbReference type="PANTHER" id="PTHR34595:SF7">
    <property type="entry name" value="SLL1039 PROTEIN"/>
    <property type="match status" value="1"/>
</dbReference>
<gene>
    <name evidence="2" type="ORF">BTO16_04665</name>
</gene>
<reference evidence="2 3" key="1">
    <citation type="submission" date="2016-12" db="EMBL/GenBank/DDBJ databases">
        <title>Trade-off between light-utilization and light-protection in marine flavobacteria.</title>
        <authorList>
            <person name="Kumagai Y."/>
            <person name="Yoshizawa S."/>
            <person name="Kogure K."/>
            <person name="Iwasaki W."/>
        </authorList>
    </citation>
    <scope>NUCLEOTIDE SEQUENCE [LARGE SCALE GENOMIC DNA]</scope>
    <source>
        <strain evidence="2 3">ATCC 43844</strain>
    </source>
</reference>
<dbReference type="AlphaFoldDB" id="A0A2S7WWD5"/>
<keyword evidence="3" id="KW-1185">Reference proteome</keyword>
<dbReference type="Proteomes" id="UP000239068">
    <property type="component" value="Unassembled WGS sequence"/>
</dbReference>
<dbReference type="PANTHER" id="PTHR34595">
    <property type="entry name" value="BLR5612 PROTEIN"/>
    <property type="match status" value="1"/>
</dbReference>
<feature type="domain" description="DUF403" evidence="1">
    <location>
        <begin position="1"/>
        <end position="313"/>
    </location>
</feature>
<organism evidence="2 3">
    <name type="scientific">Polaribacter glomeratus</name>
    <dbReference type="NCBI Taxonomy" id="102"/>
    <lineage>
        <taxon>Bacteria</taxon>
        <taxon>Pseudomonadati</taxon>
        <taxon>Bacteroidota</taxon>
        <taxon>Flavobacteriia</taxon>
        <taxon>Flavobacteriales</taxon>
        <taxon>Flavobacteriaceae</taxon>
    </lineage>
</organism>
<protein>
    <recommendedName>
        <fullName evidence="1">DUF403 domain-containing protein</fullName>
    </recommendedName>
</protein>
<proteinExistence type="predicted"/>
<sequence>MLARVANNLFWMGRYIERTEHLARFLSVNYFTSLDAPDELSRSRQFVLRSTMYMSANEIIDSDKILDEEDVLFNVGLNVDKPYSILNAFTNAHENARSSRDLISTELFECINRINHTIKGYPADKFVKSGLHDFTSLVIQSASEIRSKIKSTLLHDEVYAIIMLGIYIERALQVSRIINSKLSDAAAAKVIHGDASDGSYQWATLLKCVSSYDMMRRFYKKTPVRESTLEFLILNSKCPRSIKNCLSQINKYINIISINKYAANDSAAFLIGKMKADFDYKLMTDIDENLEVFTGELIEKLILIAEKLESNYFNISDVAVVKKQTQKQLQK</sequence>
<evidence type="ECO:0000259" key="1">
    <source>
        <dbReference type="Pfam" id="PF04168"/>
    </source>
</evidence>
<dbReference type="Pfam" id="PF04168">
    <property type="entry name" value="Alpha-E"/>
    <property type="match status" value="1"/>
</dbReference>
<name>A0A2S7WWD5_9FLAO</name>
<dbReference type="InterPro" id="IPR051680">
    <property type="entry name" value="ATP-dep_Glu-Cys_Ligase-2"/>
</dbReference>
<comment type="caution">
    <text evidence="2">The sequence shown here is derived from an EMBL/GenBank/DDBJ whole genome shotgun (WGS) entry which is preliminary data.</text>
</comment>
<evidence type="ECO:0000313" key="2">
    <source>
        <dbReference type="EMBL" id="PQJ81905.1"/>
    </source>
</evidence>
<dbReference type="InterPro" id="IPR007296">
    <property type="entry name" value="DUF403"/>
</dbReference>
<evidence type="ECO:0000313" key="3">
    <source>
        <dbReference type="Proteomes" id="UP000239068"/>
    </source>
</evidence>
<dbReference type="RefSeq" id="WP_105020475.1">
    <property type="nucleotide sequence ID" value="NZ_MSCM01000001.1"/>
</dbReference>